<comment type="caution">
    <text evidence="4">The sequence shown here is derived from an EMBL/GenBank/DDBJ whole genome shotgun (WGS) entry which is preliminary data.</text>
</comment>
<dbReference type="Gene3D" id="1.10.10.10">
    <property type="entry name" value="Winged helix-like DNA-binding domain superfamily/Winged helix DNA-binding domain"/>
    <property type="match status" value="1"/>
</dbReference>
<evidence type="ECO:0000256" key="2">
    <source>
        <dbReference type="SAM" id="MobiDB-lite"/>
    </source>
</evidence>
<dbReference type="Proteomes" id="UP000240429">
    <property type="component" value="Unassembled WGS sequence"/>
</dbReference>
<dbReference type="EMBL" id="PYBJ01000007">
    <property type="protein sequence ID" value="PSM43248.1"/>
    <property type="molecule type" value="Genomic_DNA"/>
</dbReference>
<dbReference type="CDD" id="cd06170">
    <property type="entry name" value="LuxR_C_like"/>
    <property type="match status" value="1"/>
</dbReference>
<organism evidence="4 5">
    <name type="scientific">Streptomyces dioscori</name>
    <dbReference type="NCBI Taxonomy" id="2109333"/>
    <lineage>
        <taxon>Bacteria</taxon>
        <taxon>Bacillati</taxon>
        <taxon>Actinomycetota</taxon>
        <taxon>Actinomycetes</taxon>
        <taxon>Kitasatosporales</taxon>
        <taxon>Streptomycetaceae</taxon>
        <taxon>Streptomyces</taxon>
        <taxon>Streptomyces aurantiacus group</taxon>
    </lineage>
</organism>
<dbReference type="Gene3D" id="1.25.40.10">
    <property type="entry name" value="Tetratricopeptide repeat domain"/>
    <property type="match status" value="1"/>
</dbReference>
<dbReference type="GO" id="GO:0006355">
    <property type="term" value="P:regulation of DNA-templated transcription"/>
    <property type="evidence" value="ECO:0007669"/>
    <property type="project" value="InterPro"/>
</dbReference>
<dbReference type="InterPro" id="IPR036388">
    <property type="entry name" value="WH-like_DNA-bd_sf"/>
</dbReference>
<keyword evidence="5" id="KW-1185">Reference proteome</keyword>
<dbReference type="OrthoDB" id="483at2"/>
<dbReference type="InterPro" id="IPR011990">
    <property type="entry name" value="TPR-like_helical_dom_sf"/>
</dbReference>
<gene>
    <name evidence="4" type="ORF">C6Y14_11565</name>
</gene>
<feature type="domain" description="HTH luxR-type" evidence="3">
    <location>
        <begin position="431"/>
        <end position="496"/>
    </location>
</feature>
<dbReference type="InterPro" id="IPR000792">
    <property type="entry name" value="Tscrpt_reg_LuxR_C"/>
</dbReference>
<feature type="region of interest" description="Disordered" evidence="2">
    <location>
        <begin position="73"/>
        <end position="95"/>
    </location>
</feature>
<accession>A0A2P8QAK6</accession>
<keyword evidence="1" id="KW-0238">DNA-binding</keyword>
<evidence type="ECO:0000313" key="5">
    <source>
        <dbReference type="Proteomes" id="UP000240429"/>
    </source>
</evidence>
<dbReference type="PRINTS" id="PR00038">
    <property type="entry name" value="HTHLUXR"/>
</dbReference>
<dbReference type="RefSeq" id="WP_107016928.1">
    <property type="nucleotide sequence ID" value="NZ_KZ679041.1"/>
</dbReference>
<dbReference type="GO" id="GO:0003677">
    <property type="term" value="F:DNA binding"/>
    <property type="evidence" value="ECO:0007669"/>
    <property type="project" value="UniProtKB-KW"/>
</dbReference>
<protein>
    <submittedName>
        <fullName evidence="4">LuxR family transcriptional regulator</fullName>
    </submittedName>
</protein>
<reference evidence="4 5" key="1">
    <citation type="submission" date="2018-03" db="EMBL/GenBank/DDBJ databases">
        <title>Streptomyces dioscori sp. nov., a novel endophytic actinobacterium isolated from bulbil of Dioscorea bulbifera L.</title>
        <authorList>
            <person name="Zhikuan W."/>
        </authorList>
    </citation>
    <scope>NUCLEOTIDE SEQUENCE [LARGE SCALE GENOMIC DNA]</scope>
    <source>
        <strain evidence="4 5">A217</strain>
    </source>
</reference>
<dbReference type="InterPro" id="IPR016032">
    <property type="entry name" value="Sig_transdc_resp-reg_C-effctor"/>
</dbReference>
<dbReference type="SMART" id="SM00421">
    <property type="entry name" value="HTH_LUXR"/>
    <property type="match status" value="1"/>
</dbReference>
<evidence type="ECO:0000313" key="4">
    <source>
        <dbReference type="EMBL" id="PSM43248.1"/>
    </source>
</evidence>
<sequence length="500" mass="52693">MSGASVELTQGLQLLHDGPVTDAYNLLLLAATASRTTDPARSRTACVHATLAAWAGGDRDGYRRALDALCDPAGPRSAAHPEAPRTAAPHEAAGRDPADALWRDYRDGMSCVVNGDFRRANALLRPVLDVLTSRSEATGLMSAGTIALMLGDLATARQVLGIALATARAAGSTALVPRVLEHLAYAELREGSYHQARVHAEAGLEAAGEGGQRNVVAGLSAVLALAASIAGGPATVATHAQAALRTAHAHGLSQTSTLAEWAQARADLGHGDAEHAAARLAPLVQDGPRQGHFGLWVMVVPCYVESAVLAGHDVDAAGLIDQYAVWAAMGADPQAPALLARCRALVSSDGRTEELFTEALAEHEKANGPYEHGRTQLAYGMWLRRRRRPVEARPQLRAAVVGFEQCGADVWAEHARAELRAAGDTLTTAPETGSLGLLTPQQLRIARSVAEGATNREVAQKLSISTRTVEYHLRNVFSQLGVRSRGALTRLLGAERPGHF</sequence>
<dbReference type="PANTHER" id="PTHR43214">
    <property type="entry name" value="TWO-COMPONENT RESPONSE REGULATOR"/>
    <property type="match status" value="1"/>
</dbReference>
<evidence type="ECO:0000259" key="3">
    <source>
        <dbReference type="PROSITE" id="PS50043"/>
    </source>
</evidence>
<dbReference type="PROSITE" id="PS50043">
    <property type="entry name" value="HTH_LUXR_2"/>
    <property type="match status" value="1"/>
</dbReference>
<dbReference type="AlphaFoldDB" id="A0A2P8QAK6"/>
<dbReference type="SUPFAM" id="SSF46894">
    <property type="entry name" value="C-terminal effector domain of the bipartite response regulators"/>
    <property type="match status" value="1"/>
</dbReference>
<dbReference type="Pfam" id="PF00196">
    <property type="entry name" value="GerE"/>
    <property type="match status" value="1"/>
</dbReference>
<proteinExistence type="predicted"/>
<name>A0A2P8QAK6_9ACTN</name>
<evidence type="ECO:0000256" key="1">
    <source>
        <dbReference type="ARBA" id="ARBA00023125"/>
    </source>
</evidence>
<dbReference type="PANTHER" id="PTHR43214:SF42">
    <property type="entry name" value="TRANSCRIPTIONAL REGULATORY PROTEIN DESR"/>
    <property type="match status" value="1"/>
</dbReference>
<dbReference type="InterPro" id="IPR039420">
    <property type="entry name" value="WalR-like"/>
</dbReference>